<dbReference type="Proteomes" id="UP001525566">
    <property type="component" value="Unassembled WGS sequence"/>
</dbReference>
<dbReference type="EMBL" id="JAOAMU010000002">
    <property type="protein sequence ID" value="MCT2562109.1"/>
    <property type="molecule type" value="Genomic_DNA"/>
</dbReference>
<proteinExistence type="predicted"/>
<name>A0ABT2ITF4_9FLAO</name>
<dbReference type="RefSeq" id="WP_259838505.1">
    <property type="nucleotide sequence ID" value="NZ_JAOAMU010000002.1"/>
</dbReference>
<evidence type="ECO:0000313" key="1">
    <source>
        <dbReference type="EMBL" id="MCT2562109.1"/>
    </source>
</evidence>
<gene>
    <name evidence="1" type="ORF">N0B48_09430</name>
</gene>
<accession>A0ABT2ITF4</accession>
<evidence type="ECO:0000313" key="2">
    <source>
        <dbReference type="Proteomes" id="UP001525566"/>
    </source>
</evidence>
<organism evidence="1 2">
    <name type="scientific">Chryseobacterium herbae</name>
    <dbReference type="NCBI Taxonomy" id="2976476"/>
    <lineage>
        <taxon>Bacteria</taxon>
        <taxon>Pseudomonadati</taxon>
        <taxon>Bacteroidota</taxon>
        <taxon>Flavobacteriia</taxon>
        <taxon>Flavobacteriales</taxon>
        <taxon>Weeksellaceae</taxon>
        <taxon>Chryseobacterium group</taxon>
        <taxon>Chryseobacterium</taxon>
    </lineage>
</organism>
<sequence length="68" mass="8472">MTLKEIEKAQLENETLYEDKVISKNEYIEKQFELLKELDELLYRLENIHLEFLKNIKNWFRKKINKIE</sequence>
<keyword evidence="2" id="KW-1185">Reference proteome</keyword>
<protein>
    <submittedName>
        <fullName evidence="1">Uncharacterized protein</fullName>
    </submittedName>
</protein>
<reference evidence="1 2" key="1">
    <citation type="submission" date="2022-09" db="EMBL/GenBank/DDBJ databases">
        <title>Chryseobacterium oleae sp.nov., isolated from the inter-root soil of Pyrola calliantha H. Andr. in Tibet.</title>
        <authorList>
            <person name="Li Z."/>
        </authorList>
    </citation>
    <scope>NUCLEOTIDE SEQUENCE [LARGE SCALE GENOMIC DNA]</scope>
    <source>
        <strain evidence="2">pc1-10</strain>
    </source>
</reference>
<comment type="caution">
    <text evidence="1">The sequence shown here is derived from an EMBL/GenBank/DDBJ whole genome shotgun (WGS) entry which is preliminary data.</text>
</comment>